<dbReference type="AlphaFoldDB" id="D4YRN9"/>
<keyword evidence="2" id="KW-1185">Reference proteome</keyword>
<protein>
    <submittedName>
        <fullName evidence="1">Uncharacterized protein</fullName>
    </submittedName>
</protein>
<dbReference type="EMBL" id="ADNY01000008">
    <property type="protein sequence ID" value="EFG56193.1"/>
    <property type="molecule type" value="Genomic_DNA"/>
</dbReference>
<name>D4YRN9_9LACO</name>
<accession>D4YRN9</accession>
<proteinExistence type="predicted"/>
<organism evidence="1 2">
    <name type="scientific">Lactobacillus amylolyticus DSM 11664</name>
    <dbReference type="NCBI Taxonomy" id="585524"/>
    <lineage>
        <taxon>Bacteria</taxon>
        <taxon>Bacillati</taxon>
        <taxon>Bacillota</taxon>
        <taxon>Bacilli</taxon>
        <taxon>Lactobacillales</taxon>
        <taxon>Lactobacillaceae</taxon>
        <taxon>Lactobacillus</taxon>
    </lineage>
</organism>
<sequence>MMKEPQFLLFMVMLAQAKVLFSLHYSIKFKKRAVFNLAN</sequence>
<dbReference type="Proteomes" id="UP000004069">
    <property type="component" value="Unassembled WGS sequence"/>
</dbReference>
<evidence type="ECO:0000313" key="2">
    <source>
        <dbReference type="Proteomes" id="UP000004069"/>
    </source>
</evidence>
<evidence type="ECO:0000313" key="1">
    <source>
        <dbReference type="EMBL" id="EFG56193.1"/>
    </source>
</evidence>
<reference evidence="1 2" key="1">
    <citation type="submission" date="2010-04" db="EMBL/GenBank/DDBJ databases">
        <authorList>
            <person name="Muzny D."/>
            <person name="Qin X."/>
            <person name="Deng J."/>
            <person name="Jiang H."/>
            <person name="Liu Y."/>
            <person name="Qu J."/>
            <person name="Song X.-Z."/>
            <person name="Zhang L."/>
            <person name="Thornton R."/>
            <person name="Coyle M."/>
            <person name="Francisco L."/>
            <person name="Jackson L."/>
            <person name="Javaid M."/>
            <person name="Korchina V."/>
            <person name="Kovar C."/>
            <person name="Mata R."/>
            <person name="Mathew T."/>
            <person name="Ngo R."/>
            <person name="Nguyen L."/>
            <person name="Nguyen N."/>
            <person name="Okwuonu G."/>
            <person name="Ongeri F."/>
            <person name="Pham C."/>
            <person name="Simmons D."/>
            <person name="Wilczek-Boney K."/>
            <person name="Hale W."/>
            <person name="Jakkamsetti A."/>
            <person name="Pham P."/>
            <person name="Ruth R."/>
            <person name="San Lucas F."/>
            <person name="Warren J."/>
            <person name="Zhang J."/>
            <person name="Zhao Z."/>
            <person name="Zhou C."/>
            <person name="Zhu D."/>
            <person name="Lee S."/>
            <person name="Bess C."/>
            <person name="Blankenburg K."/>
            <person name="Forbes L."/>
            <person name="Fu Q."/>
            <person name="Gubbala S."/>
            <person name="Hirani K."/>
            <person name="Jayaseelan J.C."/>
            <person name="Lara F."/>
            <person name="Munidasa M."/>
            <person name="Palculict T."/>
            <person name="Patil S."/>
            <person name="Pu L.-L."/>
            <person name="Saada N."/>
            <person name="Tang L."/>
            <person name="Weissenberger G."/>
            <person name="Zhu Y."/>
            <person name="Hemphill L."/>
            <person name="Shang Y."/>
            <person name="Youmans B."/>
            <person name="Ayvaz T."/>
            <person name="Ross M."/>
            <person name="Santibanez J."/>
            <person name="Aqrawi P."/>
            <person name="Gross S."/>
            <person name="Joshi V."/>
            <person name="Fowler G."/>
            <person name="Nazareth L."/>
            <person name="Reid J."/>
            <person name="Worley K."/>
            <person name="Petrosino J."/>
            <person name="Highlander S."/>
            <person name="Gibbs R."/>
        </authorList>
    </citation>
    <scope>NUCLEOTIDE SEQUENCE [LARGE SCALE GENOMIC DNA]</scope>
    <source>
        <strain evidence="1 2">DSM 11664</strain>
    </source>
</reference>
<comment type="caution">
    <text evidence="1">The sequence shown here is derived from an EMBL/GenBank/DDBJ whole genome shotgun (WGS) entry which is preliminary data.</text>
</comment>
<gene>
    <name evidence="1" type="ORF">HMPREF0493_0167</name>
</gene>